<evidence type="ECO:0000256" key="4">
    <source>
        <dbReference type="SAM" id="MobiDB-lite"/>
    </source>
</evidence>
<dbReference type="GO" id="GO:0006508">
    <property type="term" value="P:proteolysis"/>
    <property type="evidence" value="ECO:0007669"/>
    <property type="project" value="UniProtKB-KW"/>
</dbReference>
<evidence type="ECO:0000259" key="5">
    <source>
        <dbReference type="PROSITE" id="PS50600"/>
    </source>
</evidence>
<feature type="domain" description="Ubiquitin-like protease family profile" evidence="5">
    <location>
        <begin position="1"/>
        <end position="208"/>
    </location>
</feature>
<gene>
    <name evidence="6" type="ORF">Fcan01_14479</name>
</gene>
<dbReference type="SUPFAM" id="SSF54001">
    <property type="entry name" value="Cysteine proteinases"/>
    <property type="match status" value="1"/>
</dbReference>
<dbReference type="Gene3D" id="3.40.395.10">
    <property type="entry name" value="Adenoviral Proteinase, Chain A"/>
    <property type="match status" value="1"/>
</dbReference>
<sequence length="773" mass="88312">MSDCRGNSRDNERGREPIPPNNAMLNGPPMTEWAMIDPATRQALIFNRVFQGGNEEDLASLFHGEYLTDAVLNAAGQHILRIRGREDGDFFIPIEAIPLFHHLQNMDALPVIFNTENGRMFTIQHHNRHWILHHIDFEQRRMDVADSLRGTIPLDEIRTFQNDLARMFSYRYQIPIQEWTLHQPDANLPQQQNGFSCGDFALEFLRRILGAQNGNVFNVDPSTISNARPRIANVLMQNDLNGVQLLANQDNNPQTIQNILLLLHRRSRYRQDVAHRDRILRELGQARATHKDVEPLQMKILELETSLRNQRTNGVELPEGSYYISALPTVPVTTSTSSGLSQPMKRVNIEVHRETPTKTPKIVPIGSVTAGSLVDGEPFAVLWVARRRLRILAIFASGAIKEVSCRTSLLTQPVVLFFPIRKPDINTVGTARIDGRRYVPLLLAKLWFAIMVTFAQIARQGGVPVFPLNPCDGEIFIDTHTGLRYKRYDKRWKPACTTCDARVDKHGDICFECKHGRKWAVLPRNPCYGDFANDAQTGFKYRWNGKKWIRACCTQHCGTWVAIHGDTCFQCKQGRRLMIFPQNPRHHDIYVDPLTKLKYRWDGSNWKPLCVSPTCQIRVSNHGDVYLECRTGRHLKNAGFVADTTNAFCLHVGPANNKFSRKAYAREQLGAICTFHRTSRNPLTQREMDDINNSIIDHLNGLPPVTLFGMNMMGFWQGNRKFQQYIAQQPIDMTLENYERLTKLVLDTLKDGAWIAAQEEEDDGRDSSDESED</sequence>
<evidence type="ECO:0000313" key="7">
    <source>
        <dbReference type="Proteomes" id="UP000198287"/>
    </source>
</evidence>
<reference evidence="6 7" key="1">
    <citation type="submission" date="2015-12" db="EMBL/GenBank/DDBJ databases">
        <title>The genome of Folsomia candida.</title>
        <authorList>
            <person name="Faddeeva A."/>
            <person name="Derks M.F."/>
            <person name="Anvar Y."/>
            <person name="Smit S."/>
            <person name="Van Straalen N."/>
            <person name="Roelofs D."/>
        </authorList>
    </citation>
    <scope>NUCLEOTIDE SEQUENCE [LARGE SCALE GENOMIC DNA]</scope>
    <source>
        <strain evidence="6 7">VU population</strain>
        <tissue evidence="6">Whole body</tissue>
    </source>
</reference>
<dbReference type="PROSITE" id="PS50600">
    <property type="entry name" value="ULP_PROTEASE"/>
    <property type="match status" value="1"/>
</dbReference>
<dbReference type="GO" id="GO:0008234">
    <property type="term" value="F:cysteine-type peptidase activity"/>
    <property type="evidence" value="ECO:0007669"/>
    <property type="project" value="InterPro"/>
</dbReference>
<evidence type="ECO:0000256" key="2">
    <source>
        <dbReference type="ARBA" id="ARBA00022670"/>
    </source>
</evidence>
<feature type="region of interest" description="Disordered" evidence="4">
    <location>
        <begin position="1"/>
        <end position="29"/>
    </location>
</feature>
<dbReference type="EMBL" id="LNIX01000008">
    <property type="protein sequence ID" value="OXA50937.1"/>
    <property type="molecule type" value="Genomic_DNA"/>
</dbReference>
<dbReference type="InterPro" id="IPR038765">
    <property type="entry name" value="Papain-like_cys_pep_sf"/>
</dbReference>
<keyword evidence="2 6" id="KW-0645">Protease</keyword>
<comment type="caution">
    <text evidence="6">The sequence shown here is derived from an EMBL/GenBank/DDBJ whole genome shotgun (WGS) entry which is preliminary data.</text>
</comment>
<comment type="similarity">
    <text evidence="1">Belongs to the peptidase C48 family.</text>
</comment>
<evidence type="ECO:0000313" key="6">
    <source>
        <dbReference type="EMBL" id="OXA50937.1"/>
    </source>
</evidence>
<keyword evidence="3" id="KW-0378">Hydrolase</keyword>
<evidence type="ECO:0000256" key="3">
    <source>
        <dbReference type="ARBA" id="ARBA00022801"/>
    </source>
</evidence>
<keyword evidence="7" id="KW-1185">Reference proteome</keyword>
<dbReference type="Proteomes" id="UP000198287">
    <property type="component" value="Unassembled WGS sequence"/>
</dbReference>
<protein>
    <submittedName>
        <fullName evidence="6">Ubiquitin-like-specific protease ESD4</fullName>
    </submittedName>
</protein>
<dbReference type="InterPro" id="IPR003653">
    <property type="entry name" value="Peptidase_C48_C"/>
</dbReference>
<dbReference type="AlphaFoldDB" id="A0A226E1S7"/>
<feature type="compositionally biased region" description="Basic and acidic residues" evidence="4">
    <location>
        <begin position="1"/>
        <end position="16"/>
    </location>
</feature>
<proteinExistence type="inferred from homology"/>
<accession>A0A226E1S7</accession>
<name>A0A226E1S7_FOLCA</name>
<dbReference type="Pfam" id="PF02902">
    <property type="entry name" value="Peptidase_C48"/>
    <property type="match status" value="1"/>
</dbReference>
<evidence type="ECO:0000256" key="1">
    <source>
        <dbReference type="ARBA" id="ARBA00005234"/>
    </source>
</evidence>
<organism evidence="6 7">
    <name type="scientific">Folsomia candida</name>
    <name type="common">Springtail</name>
    <dbReference type="NCBI Taxonomy" id="158441"/>
    <lineage>
        <taxon>Eukaryota</taxon>
        <taxon>Metazoa</taxon>
        <taxon>Ecdysozoa</taxon>
        <taxon>Arthropoda</taxon>
        <taxon>Hexapoda</taxon>
        <taxon>Collembola</taxon>
        <taxon>Entomobryomorpha</taxon>
        <taxon>Isotomoidea</taxon>
        <taxon>Isotomidae</taxon>
        <taxon>Proisotominae</taxon>
        <taxon>Folsomia</taxon>
    </lineage>
</organism>